<evidence type="ECO:0000313" key="3">
    <source>
        <dbReference type="Proteomes" id="UP001416858"/>
    </source>
</evidence>
<evidence type="ECO:0000256" key="1">
    <source>
        <dbReference type="SAM" id="Phobius"/>
    </source>
</evidence>
<dbReference type="EMBL" id="BAABRO010000029">
    <property type="protein sequence ID" value="GAA5510828.1"/>
    <property type="molecule type" value="Genomic_DNA"/>
</dbReference>
<proteinExistence type="predicted"/>
<organism evidence="2 3">
    <name type="scientific">Novipirellula caenicola</name>
    <dbReference type="NCBI Taxonomy" id="1536901"/>
    <lineage>
        <taxon>Bacteria</taxon>
        <taxon>Pseudomonadati</taxon>
        <taxon>Planctomycetota</taxon>
        <taxon>Planctomycetia</taxon>
        <taxon>Pirellulales</taxon>
        <taxon>Pirellulaceae</taxon>
        <taxon>Novipirellula</taxon>
    </lineage>
</organism>
<keyword evidence="1" id="KW-0472">Membrane</keyword>
<keyword evidence="3" id="KW-1185">Reference proteome</keyword>
<keyword evidence="1" id="KW-1133">Transmembrane helix</keyword>
<name>A0ABP9W2R7_9BACT</name>
<reference evidence="2 3" key="1">
    <citation type="submission" date="2024-02" db="EMBL/GenBank/DDBJ databases">
        <title>Rhodopirellula caenicola NBRC 110016.</title>
        <authorList>
            <person name="Ichikawa N."/>
            <person name="Katano-Makiyama Y."/>
            <person name="Hidaka K."/>
        </authorList>
    </citation>
    <scope>NUCLEOTIDE SEQUENCE [LARGE SCALE GENOMIC DNA]</scope>
    <source>
        <strain evidence="2 3">NBRC 110016</strain>
    </source>
</reference>
<dbReference type="Proteomes" id="UP001416858">
    <property type="component" value="Unassembled WGS sequence"/>
</dbReference>
<gene>
    <name evidence="2" type="ORF">Rcae01_06338</name>
</gene>
<accession>A0ABP9W2R7</accession>
<sequence>MGKHECSVVLASPYGMFIFLSPIFLSTLVRRSAGVFPVYLPHWLTR</sequence>
<keyword evidence="1" id="KW-0812">Transmembrane</keyword>
<comment type="caution">
    <text evidence="2">The sequence shown here is derived from an EMBL/GenBank/DDBJ whole genome shotgun (WGS) entry which is preliminary data.</text>
</comment>
<protein>
    <submittedName>
        <fullName evidence="2">Uncharacterized protein</fullName>
    </submittedName>
</protein>
<feature type="transmembrane region" description="Helical" evidence="1">
    <location>
        <begin position="7"/>
        <end position="29"/>
    </location>
</feature>
<evidence type="ECO:0000313" key="2">
    <source>
        <dbReference type="EMBL" id="GAA5510828.1"/>
    </source>
</evidence>